<sequence>MAVPIIDLASLPATSQARAPPSSHRLATVSASQAFLESPKAAAELTGLTSLDTLLHGIDNGASVAAAVGFEHGKVTEIWGPSGAGKMAILLQTAVHSLVRGKNVVWASADTPLSGSRLQAMLDADLSTRNQNLSTVSREGCLKRLHYASLPTLSHLLAMILHPRPSFPPPDTSLIVIEGVNKLFDLDYPRAAITGANRSEQQRWQSSRRYAVLGSLVSGLNKLAVLNDLAVVVTTGCASRMRTDSGIGSALVPGVGGVEWDSGIWTRLVVLRDFDGRVIGLQKCQGRGLIPREEIGEVGKIIGFAIGKDGVLQDRQAQDGLPSSGIMAQLVRSPVKPRKRTFDEVADSEGEDVDEYGWADADEDALAGGALAEEDTNGVARPNND</sequence>
<keyword evidence="2" id="KW-0547">Nucleotide-binding</keyword>
<feature type="region of interest" description="Disordered" evidence="7">
    <location>
        <begin position="337"/>
        <end position="357"/>
    </location>
</feature>
<evidence type="ECO:0000313" key="9">
    <source>
        <dbReference type="EMBL" id="KAF2774524.1"/>
    </source>
</evidence>
<evidence type="ECO:0000256" key="1">
    <source>
        <dbReference type="ARBA" id="ARBA00004123"/>
    </source>
</evidence>
<dbReference type="PROSITE" id="PS50162">
    <property type="entry name" value="RECA_2"/>
    <property type="match status" value="1"/>
</dbReference>
<proteinExistence type="predicted"/>
<keyword evidence="3" id="KW-0227">DNA damage</keyword>
<comment type="subcellular location">
    <subcellularLocation>
        <location evidence="1">Nucleus</location>
    </subcellularLocation>
</comment>
<evidence type="ECO:0000256" key="6">
    <source>
        <dbReference type="ARBA" id="ARBA00023242"/>
    </source>
</evidence>
<keyword evidence="5" id="KW-0234">DNA repair</keyword>
<dbReference type="InterPro" id="IPR052093">
    <property type="entry name" value="HR_Repair_Mediator"/>
</dbReference>
<dbReference type="Proteomes" id="UP000799436">
    <property type="component" value="Unassembled WGS sequence"/>
</dbReference>
<dbReference type="SUPFAM" id="SSF52540">
    <property type="entry name" value="P-loop containing nucleoside triphosphate hydrolases"/>
    <property type="match status" value="1"/>
</dbReference>
<dbReference type="PANTHER" id="PTHR46239:SF1">
    <property type="entry name" value="DNA REPAIR PROTEIN RAD51 HOMOLOG 3"/>
    <property type="match status" value="1"/>
</dbReference>
<reference evidence="9" key="1">
    <citation type="journal article" date="2020" name="Stud. Mycol.">
        <title>101 Dothideomycetes genomes: a test case for predicting lifestyles and emergence of pathogens.</title>
        <authorList>
            <person name="Haridas S."/>
            <person name="Albert R."/>
            <person name="Binder M."/>
            <person name="Bloem J."/>
            <person name="Labutti K."/>
            <person name="Salamov A."/>
            <person name="Andreopoulos B."/>
            <person name="Baker S."/>
            <person name="Barry K."/>
            <person name="Bills G."/>
            <person name="Bluhm B."/>
            <person name="Cannon C."/>
            <person name="Castanera R."/>
            <person name="Culley D."/>
            <person name="Daum C."/>
            <person name="Ezra D."/>
            <person name="Gonzalez J."/>
            <person name="Henrissat B."/>
            <person name="Kuo A."/>
            <person name="Liang C."/>
            <person name="Lipzen A."/>
            <person name="Lutzoni F."/>
            <person name="Magnuson J."/>
            <person name="Mondo S."/>
            <person name="Nolan M."/>
            <person name="Ohm R."/>
            <person name="Pangilinan J."/>
            <person name="Park H.-J."/>
            <person name="Ramirez L."/>
            <person name="Alfaro M."/>
            <person name="Sun H."/>
            <person name="Tritt A."/>
            <person name="Yoshinaga Y."/>
            <person name="Zwiers L.-H."/>
            <person name="Turgeon B."/>
            <person name="Goodwin S."/>
            <person name="Spatafora J."/>
            <person name="Crous P."/>
            <person name="Grigoriev I."/>
        </authorList>
    </citation>
    <scope>NUCLEOTIDE SEQUENCE</scope>
    <source>
        <strain evidence="9">CBS 116005</strain>
    </source>
</reference>
<evidence type="ECO:0000256" key="4">
    <source>
        <dbReference type="ARBA" id="ARBA00022840"/>
    </source>
</evidence>
<dbReference type="GO" id="GO:0008821">
    <property type="term" value="F:crossover junction DNA endonuclease activity"/>
    <property type="evidence" value="ECO:0007669"/>
    <property type="project" value="TreeGrafter"/>
</dbReference>
<feature type="compositionally biased region" description="Acidic residues" evidence="7">
    <location>
        <begin position="344"/>
        <end position="357"/>
    </location>
</feature>
<evidence type="ECO:0000256" key="2">
    <source>
        <dbReference type="ARBA" id="ARBA00022741"/>
    </source>
</evidence>
<evidence type="ECO:0000256" key="3">
    <source>
        <dbReference type="ARBA" id="ARBA00022763"/>
    </source>
</evidence>
<dbReference type="PANTHER" id="PTHR46239">
    <property type="entry name" value="DNA REPAIR PROTEIN RAD51 HOMOLOG 3 RAD51C"/>
    <property type="match status" value="1"/>
</dbReference>
<dbReference type="AlphaFoldDB" id="A0A6G1LQV2"/>
<dbReference type="GO" id="GO:0033063">
    <property type="term" value="C:Rad51B-Rad51C-Rad51D-XRCC2 complex"/>
    <property type="evidence" value="ECO:0007669"/>
    <property type="project" value="TreeGrafter"/>
</dbReference>
<dbReference type="GO" id="GO:0005524">
    <property type="term" value="F:ATP binding"/>
    <property type="evidence" value="ECO:0007669"/>
    <property type="project" value="UniProtKB-KW"/>
</dbReference>
<dbReference type="InterPro" id="IPR027417">
    <property type="entry name" value="P-loop_NTPase"/>
</dbReference>
<dbReference type="GO" id="GO:0000707">
    <property type="term" value="P:meiotic DNA recombinase assembly"/>
    <property type="evidence" value="ECO:0007669"/>
    <property type="project" value="TreeGrafter"/>
</dbReference>
<dbReference type="OrthoDB" id="5957327at2759"/>
<organism evidence="9 10">
    <name type="scientific">Teratosphaeria nubilosa</name>
    <dbReference type="NCBI Taxonomy" id="161662"/>
    <lineage>
        <taxon>Eukaryota</taxon>
        <taxon>Fungi</taxon>
        <taxon>Dikarya</taxon>
        <taxon>Ascomycota</taxon>
        <taxon>Pezizomycotina</taxon>
        <taxon>Dothideomycetes</taxon>
        <taxon>Dothideomycetidae</taxon>
        <taxon>Mycosphaerellales</taxon>
        <taxon>Teratosphaeriaceae</taxon>
        <taxon>Teratosphaeria</taxon>
    </lineage>
</organism>
<dbReference type="GO" id="GO:0005657">
    <property type="term" value="C:replication fork"/>
    <property type="evidence" value="ECO:0007669"/>
    <property type="project" value="TreeGrafter"/>
</dbReference>
<feature type="domain" description="RecA family profile 1" evidence="8">
    <location>
        <begin position="40"/>
        <end position="237"/>
    </location>
</feature>
<dbReference type="GO" id="GO:0000400">
    <property type="term" value="F:four-way junction DNA binding"/>
    <property type="evidence" value="ECO:0007669"/>
    <property type="project" value="TreeGrafter"/>
</dbReference>
<dbReference type="GO" id="GO:0007131">
    <property type="term" value="P:reciprocal meiotic recombination"/>
    <property type="evidence" value="ECO:0007669"/>
    <property type="project" value="TreeGrafter"/>
</dbReference>
<name>A0A6G1LQV2_9PEZI</name>
<protein>
    <recommendedName>
        <fullName evidence="8">RecA family profile 1 domain-containing protein</fullName>
    </recommendedName>
</protein>
<gene>
    <name evidence="9" type="ORF">EJ03DRAFT_304169</name>
</gene>
<dbReference type="EMBL" id="ML995808">
    <property type="protein sequence ID" value="KAF2774524.1"/>
    <property type="molecule type" value="Genomic_DNA"/>
</dbReference>
<dbReference type="GO" id="GO:0140664">
    <property type="term" value="F:ATP-dependent DNA damage sensor activity"/>
    <property type="evidence" value="ECO:0007669"/>
    <property type="project" value="InterPro"/>
</dbReference>
<keyword evidence="4" id="KW-0067">ATP-binding</keyword>
<keyword evidence="10" id="KW-1185">Reference proteome</keyword>
<evidence type="ECO:0000313" key="10">
    <source>
        <dbReference type="Proteomes" id="UP000799436"/>
    </source>
</evidence>
<evidence type="ECO:0000256" key="5">
    <source>
        <dbReference type="ARBA" id="ARBA00023204"/>
    </source>
</evidence>
<dbReference type="GO" id="GO:0033065">
    <property type="term" value="C:Rad51C-XRCC3 complex"/>
    <property type="evidence" value="ECO:0007669"/>
    <property type="project" value="TreeGrafter"/>
</dbReference>
<evidence type="ECO:0000256" key="7">
    <source>
        <dbReference type="SAM" id="MobiDB-lite"/>
    </source>
</evidence>
<dbReference type="Gene3D" id="3.40.50.300">
    <property type="entry name" value="P-loop containing nucleotide triphosphate hydrolases"/>
    <property type="match status" value="1"/>
</dbReference>
<keyword evidence="6" id="KW-0539">Nucleus</keyword>
<evidence type="ECO:0000259" key="8">
    <source>
        <dbReference type="PROSITE" id="PS50162"/>
    </source>
</evidence>
<accession>A0A6G1LQV2</accession>
<dbReference type="InterPro" id="IPR020588">
    <property type="entry name" value="RecA_ATP-bd"/>
</dbReference>